<comment type="caution">
    <text evidence="1">The sequence shown here is derived from an EMBL/GenBank/DDBJ whole genome shotgun (WGS) entry which is preliminary data.</text>
</comment>
<sequence length="112" mass="12270">MRIRAELRNKTVGKERSILTTFSQLSDTSECLALASTHSPLKLHFDADAAGLAADHFSLIFPLIRALYCRTSSKFRFLLAAVRQGLKMHESSDILVGARLTDGRIGHSLGTA</sequence>
<protein>
    <submittedName>
        <fullName evidence="1">Uncharacterized protein</fullName>
    </submittedName>
</protein>
<dbReference type="EMBL" id="CAAALY010057821">
    <property type="protein sequence ID" value="VEL22682.1"/>
    <property type="molecule type" value="Genomic_DNA"/>
</dbReference>
<accession>A0A3S5AKX3</accession>
<evidence type="ECO:0000313" key="2">
    <source>
        <dbReference type="Proteomes" id="UP000784294"/>
    </source>
</evidence>
<name>A0A3S5AKX3_9PLAT</name>
<proteinExistence type="predicted"/>
<keyword evidence="2" id="KW-1185">Reference proteome</keyword>
<dbReference type="AlphaFoldDB" id="A0A3S5AKX3"/>
<organism evidence="1 2">
    <name type="scientific">Protopolystoma xenopodis</name>
    <dbReference type="NCBI Taxonomy" id="117903"/>
    <lineage>
        <taxon>Eukaryota</taxon>
        <taxon>Metazoa</taxon>
        <taxon>Spiralia</taxon>
        <taxon>Lophotrochozoa</taxon>
        <taxon>Platyhelminthes</taxon>
        <taxon>Monogenea</taxon>
        <taxon>Polyopisthocotylea</taxon>
        <taxon>Polystomatidea</taxon>
        <taxon>Polystomatidae</taxon>
        <taxon>Protopolystoma</taxon>
    </lineage>
</organism>
<dbReference type="Proteomes" id="UP000784294">
    <property type="component" value="Unassembled WGS sequence"/>
</dbReference>
<evidence type="ECO:0000313" key="1">
    <source>
        <dbReference type="EMBL" id="VEL22682.1"/>
    </source>
</evidence>
<gene>
    <name evidence="1" type="ORF">PXEA_LOCUS16122</name>
</gene>
<reference evidence="1" key="1">
    <citation type="submission" date="2018-11" db="EMBL/GenBank/DDBJ databases">
        <authorList>
            <consortium name="Pathogen Informatics"/>
        </authorList>
    </citation>
    <scope>NUCLEOTIDE SEQUENCE</scope>
</reference>